<feature type="domain" description="C2 NT-type" evidence="2">
    <location>
        <begin position="1"/>
        <end position="134"/>
    </location>
</feature>
<accession>A0A0L0DHC8</accession>
<dbReference type="GeneID" id="25566630"/>
<evidence type="ECO:0000313" key="3">
    <source>
        <dbReference type="EMBL" id="KNC51717.1"/>
    </source>
</evidence>
<dbReference type="Proteomes" id="UP000054408">
    <property type="component" value="Unassembled WGS sequence"/>
</dbReference>
<proteinExistence type="predicted"/>
<protein>
    <recommendedName>
        <fullName evidence="2">C2 NT-type domain-containing protein</fullName>
    </recommendedName>
</protein>
<feature type="region of interest" description="Disordered" evidence="1">
    <location>
        <begin position="172"/>
        <end position="224"/>
    </location>
</feature>
<evidence type="ECO:0000256" key="1">
    <source>
        <dbReference type="SAM" id="MobiDB-lite"/>
    </source>
</evidence>
<name>A0A0L0DHC8_THETB</name>
<dbReference type="RefSeq" id="XP_013755846.1">
    <property type="nucleotide sequence ID" value="XM_013900392.1"/>
</dbReference>
<organism evidence="3 4">
    <name type="scientific">Thecamonas trahens ATCC 50062</name>
    <dbReference type="NCBI Taxonomy" id="461836"/>
    <lineage>
        <taxon>Eukaryota</taxon>
        <taxon>Apusozoa</taxon>
        <taxon>Apusomonadida</taxon>
        <taxon>Apusomonadidae</taxon>
        <taxon>Thecamonas</taxon>
    </lineage>
</organism>
<keyword evidence="4" id="KW-1185">Reference proteome</keyword>
<feature type="region of interest" description="Disordered" evidence="1">
    <location>
        <begin position="381"/>
        <end position="400"/>
    </location>
</feature>
<sequence length="545" mass="57668">MAVRWSRGRRVAASPPAEYCFIDCAVEWHAALAMAASLYAKPDGSAFDAKVYRMELVEMPTPRRKGKGRQSAHPPAPSKPVVLATAELDLAEYASVVLTEPHTSPQPVRRSLTLKPKSANIASAVLEFTVAAARASSPPESADTNVEDREVVAAQASLPTPMPTPAVDAALAAQADADETSSADAGSCGSSSASSSSSSSYEESYESSSSSGLAPSPPPVPSTVSLIDVQADRRAKYPTLARNALDEVELASMAPETGNSGLAVGLAAELATPSRSQASVLESVLKVQLGESWTARRELESEVEALTAELTEKNAALTQLRAQLMRVQRQVRSAKALQAVEAEHEAEALAPMRSALDGANTRVAKLTTELSSARARIAVLESKREGGPSGPGGKDRSSRRLRAKLRERMLETARLEAEVGVRDERIAQLEAALQSRAAEPVPTPAPAAALAVAPIPETDELARLRAENEALRKVVPMYTPSVGSVDLPREMVDGETEAEVRLHALETLLQASVDEQAAAVAEANEVRANWVALKIQCAEADCGRR</sequence>
<dbReference type="AlphaFoldDB" id="A0A0L0DHC8"/>
<evidence type="ECO:0000259" key="2">
    <source>
        <dbReference type="PROSITE" id="PS51840"/>
    </source>
</evidence>
<gene>
    <name evidence="3" type="ORF">AMSG_07787</name>
</gene>
<feature type="compositionally biased region" description="Low complexity" evidence="1">
    <location>
        <begin position="182"/>
        <end position="212"/>
    </location>
</feature>
<dbReference type="PROSITE" id="PS51840">
    <property type="entry name" value="C2_NT"/>
    <property type="match status" value="1"/>
</dbReference>
<dbReference type="EMBL" id="GL349469">
    <property type="protein sequence ID" value="KNC51717.1"/>
    <property type="molecule type" value="Genomic_DNA"/>
</dbReference>
<evidence type="ECO:0000313" key="4">
    <source>
        <dbReference type="Proteomes" id="UP000054408"/>
    </source>
</evidence>
<dbReference type="InterPro" id="IPR019448">
    <property type="entry name" value="NT-C2"/>
</dbReference>
<reference evidence="3 4" key="1">
    <citation type="submission" date="2010-05" db="EMBL/GenBank/DDBJ databases">
        <title>The Genome Sequence of Thecamonas trahens ATCC 50062.</title>
        <authorList>
            <consortium name="The Broad Institute Genome Sequencing Platform"/>
            <person name="Russ C."/>
            <person name="Cuomo C."/>
            <person name="Shea T."/>
            <person name="Young S.K."/>
            <person name="Zeng Q."/>
            <person name="Koehrsen M."/>
            <person name="Haas B."/>
            <person name="Borodovsky M."/>
            <person name="Guigo R."/>
            <person name="Alvarado L."/>
            <person name="Berlin A."/>
            <person name="Bochicchio J."/>
            <person name="Borenstein D."/>
            <person name="Chapman S."/>
            <person name="Chen Z."/>
            <person name="Freedman E."/>
            <person name="Gellesch M."/>
            <person name="Goldberg J."/>
            <person name="Griggs A."/>
            <person name="Gujja S."/>
            <person name="Heilman E."/>
            <person name="Heiman D."/>
            <person name="Hepburn T."/>
            <person name="Howarth C."/>
            <person name="Jen D."/>
            <person name="Larson L."/>
            <person name="Mehta T."/>
            <person name="Park D."/>
            <person name="Pearson M."/>
            <person name="Roberts A."/>
            <person name="Saif S."/>
            <person name="Shenoy N."/>
            <person name="Sisk P."/>
            <person name="Stolte C."/>
            <person name="Sykes S."/>
            <person name="Thomson T."/>
            <person name="Walk T."/>
            <person name="White J."/>
            <person name="Yandava C."/>
            <person name="Burger G."/>
            <person name="Gray M.W."/>
            <person name="Holland P.W.H."/>
            <person name="King N."/>
            <person name="Lang F.B.F."/>
            <person name="Roger A.J."/>
            <person name="Ruiz-Trillo I."/>
            <person name="Lander E."/>
            <person name="Nusbaum C."/>
        </authorList>
    </citation>
    <scope>NUCLEOTIDE SEQUENCE [LARGE SCALE GENOMIC DNA]</scope>
    <source>
        <strain evidence="3 4">ATCC 50062</strain>
    </source>
</reference>